<organism evidence="2">
    <name type="scientific">Paulinella chromatophora</name>
    <dbReference type="NCBI Taxonomy" id="39717"/>
    <lineage>
        <taxon>Eukaryota</taxon>
        <taxon>Sar</taxon>
        <taxon>Rhizaria</taxon>
        <taxon>Cercozoa</taxon>
        <taxon>Imbricatea</taxon>
        <taxon>Silicofilosea</taxon>
        <taxon>Euglyphida</taxon>
        <taxon>Paulinellidae</taxon>
        <taxon>Paulinella</taxon>
    </lineage>
</organism>
<dbReference type="EMBL" id="CP000815">
    <property type="protein sequence ID" value="ACB43328.1"/>
    <property type="molecule type" value="Genomic_DNA"/>
</dbReference>
<dbReference type="GO" id="GO:0005829">
    <property type="term" value="C:cytosol"/>
    <property type="evidence" value="ECO:0007669"/>
    <property type="project" value="TreeGrafter"/>
</dbReference>
<reference evidence="2" key="2">
    <citation type="journal article" date="2008" name="Curr. Biol.">
        <title>Chromatophore genome sequence of Paulinella sheds light on acquisition of photosynthesis by eukaryotes.</title>
        <authorList>
            <person name="Nowack E.C.M."/>
            <person name="Melkonian M."/>
            <person name="Gloeckner G."/>
        </authorList>
    </citation>
    <scope>NUCLEOTIDE SEQUENCE [LARGE SCALE GENOMIC DNA]</scope>
</reference>
<comment type="similarity">
    <text evidence="1">Belongs to the RutC family.</text>
</comment>
<dbReference type="NCBIfam" id="TIGR00004">
    <property type="entry name" value="Rid family detoxifying hydrolase"/>
    <property type="match status" value="1"/>
</dbReference>
<name>B1X5V9_PAUCH</name>
<dbReference type="SUPFAM" id="SSF55298">
    <property type="entry name" value="YjgF-like"/>
    <property type="match status" value="1"/>
</dbReference>
<dbReference type="FunFam" id="3.30.1330.40:FF:000001">
    <property type="entry name" value="L-PSP family endoribonuclease"/>
    <property type="match status" value="1"/>
</dbReference>
<gene>
    <name evidence="2" type="ordered locus">PCC_0919</name>
</gene>
<dbReference type="Gene3D" id="3.30.1330.40">
    <property type="entry name" value="RutC-like"/>
    <property type="match status" value="1"/>
</dbReference>
<keyword evidence="2" id="KW-0934">Plastid</keyword>
<dbReference type="PANTHER" id="PTHR11803:SF58">
    <property type="entry name" value="PROTEIN HMF1-RELATED"/>
    <property type="match status" value="1"/>
</dbReference>
<protein>
    <recommendedName>
        <fullName evidence="3">Reactive intermediate/imine deaminase</fullName>
    </recommendedName>
</protein>
<evidence type="ECO:0000256" key="1">
    <source>
        <dbReference type="ARBA" id="ARBA00010552"/>
    </source>
</evidence>
<geneLocation type="organellar chromatophore" evidence="2"/>
<evidence type="ECO:0000313" key="2">
    <source>
        <dbReference type="EMBL" id="ACB43328.1"/>
    </source>
</evidence>
<dbReference type="RefSeq" id="YP_002049538.1">
    <property type="nucleotide sequence ID" value="NC_011087.1"/>
</dbReference>
<dbReference type="AlphaFoldDB" id="B1X5V9"/>
<proteinExistence type="inferred from homology"/>
<dbReference type="Pfam" id="PF01042">
    <property type="entry name" value="Ribonuc_L-PSP"/>
    <property type="match status" value="1"/>
</dbReference>
<dbReference type="InterPro" id="IPR006175">
    <property type="entry name" value="YjgF/YER057c/UK114"/>
</dbReference>
<dbReference type="GO" id="GO:0019239">
    <property type="term" value="F:deaminase activity"/>
    <property type="evidence" value="ECO:0007669"/>
    <property type="project" value="TreeGrafter"/>
</dbReference>
<dbReference type="InterPro" id="IPR006056">
    <property type="entry name" value="RidA"/>
</dbReference>
<dbReference type="PANTHER" id="PTHR11803">
    <property type="entry name" value="2-IMINOBUTANOATE/2-IMINOPROPANOATE DEAMINASE RIDA"/>
    <property type="match status" value="1"/>
</dbReference>
<accession>B1X5V9</accession>
<dbReference type="CDD" id="cd00448">
    <property type="entry name" value="YjgF_YER057c_UK114_family"/>
    <property type="match status" value="1"/>
</dbReference>
<dbReference type="InterPro" id="IPR035959">
    <property type="entry name" value="RutC-like_sf"/>
</dbReference>
<evidence type="ECO:0008006" key="3">
    <source>
        <dbReference type="Google" id="ProtNLM"/>
    </source>
</evidence>
<reference evidence="2" key="1">
    <citation type="submission" date="2007-08" db="EMBL/GenBank/DDBJ databases">
        <authorList>
            <person name="Gloeckner G."/>
            <person name="Nowack E."/>
            <person name="Melkonian M."/>
        </authorList>
    </citation>
    <scope>NUCLEOTIDE SEQUENCE</scope>
</reference>
<sequence>MANLQVKIQAVNTTAAPSPVGPYNQAIIAGEWMYCSGQIALDPITGQMIGNGEIEVETYQVLTNLKGVLAAAGISINQIVRTTIFLIDLKDFSKVNAIYNNFFNEGIYPARACVEVTGLPKGAKVEIDCIAFL</sequence>
<dbReference type="GeneID" id="6481175"/>